<evidence type="ECO:0000256" key="6">
    <source>
        <dbReference type="ARBA" id="ARBA00023002"/>
    </source>
</evidence>
<dbReference type="PANTHER" id="PTHR42958">
    <property type="entry name" value="HYDROGENASE-2 LARGE CHAIN"/>
    <property type="match status" value="1"/>
</dbReference>
<dbReference type="PANTHER" id="PTHR42958:SF4">
    <property type="entry name" value="HYDROGENASE EXPRESSION_FORMATION PROTEIN HUPK"/>
    <property type="match status" value="1"/>
</dbReference>
<dbReference type="GO" id="GO:0008901">
    <property type="term" value="F:ferredoxin hydrogenase activity"/>
    <property type="evidence" value="ECO:0007669"/>
    <property type="project" value="InterPro"/>
</dbReference>
<accession>A0A318JRM4</accession>
<feature type="binding site" evidence="7">
    <location>
        <position position="528"/>
    </location>
    <ligand>
        <name>Mg(2+)</name>
        <dbReference type="ChEBI" id="CHEBI:18420"/>
    </ligand>
</feature>
<evidence type="ECO:0000256" key="4">
    <source>
        <dbReference type="ARBA" id="ARBA00022596"/>
    </source>
</evidence>
<dbReference type="InterPro" id="IPR050867">
    <property type="entry name" value="NiFe/NiFeSe_hydrgnase_LSU"/>
</dbReference>
<feature type="binding site" evidence="7">
    <location>
        <position position="586"/>
    </location>
    <ligand>
        <name>Fe cation</name>
        <dbReference type="ChEBI" id="CHEBI:24875"/>
    </ligand>
</feature>
<dbReference type="InterPro" id="IPR001501">
    <property type="entry name" value="Ni-dep_hyd_lsu"/>
</dbReference>
<dbReference type="Proteomes" id="UP000247792">
    <property type="component" value="Unassembled WGS sequence"/>
</dbReference>
<keyword evidence="9" id="KW-1185">Reference proteome</keyword>
<keyword evidence="5 7" id="KW-0479">Metal-binding</keyword>
<dbReference type="GO" id="GO:0030313">
    <property type="term" value="C:cell envelope"/>
    <property type="evidence" value="ECO:0007669"/>
    <property type="project" value="UniProtKB-SubCell"/>
</dbReference>
<keyword evidence="7" id="KW-0460">Magnesium</keyword>
<dbReference type="InterPro" id="IPR029014">
    <property type="entry name" value="NiFe-Hase_large"/>
</dbReference>
<reference evidence="8 9" key="1">
    <citation type="submission" date="2018-05" db="EMBL/GenBank/DDBJ databases">
        <title>Genomic Encyclopedia of Type Strains, Phase IV (KMG-IV): sequencing the most valuable type-strain genomes for metagenomic binning, comparative biology and taxonomic classification.</title>
        <authorList>
            <person name="Goeker M."/>
        </authorList>
    </citation>
    <scope>NUCLEOTIDE SEQUENCE [LARGE SCALE GENOMIC DNA]</scope>
    <source>
        <strain evidence="8 9">DSM 19792</strain>
    </source>
</reference>
<dbReference type="PROSITE" id="PS00508">
    <property type="entry name" value="NI_HGENASE_L_2"/>
    <property type="match status" value="1"/>
</dbReference>
<evidence type="ECO:0000256" key="2">
    <source>
        <dbReference type="ARBA" id="ARBA00004196"/>
    </source>
</evidence>
<feature type="binding site" evidence="7">
    <location>
        <position position="78"/>
    </location>
    <ligand>
        <name>Mg(2+)</name>
        <dbReference type="ChEBI" id="CHEBI:18420"/>
    </ligand>
</feature>
<keyword evidence="7" id="KW-0408">Iron</keyword>
<dbReference type="EMBL" id="QJKB01000001">
    <property type="protein sequence ID" value="PXX47000.1"/>
    <property type="molecule type" value="Genomic_DNA"/>
</dbReference>
<keyword evidence="4 7" id="KW-0533">Nickel</keyword>
<dbReference type="RefSeq" id="WP_110253426.1">
    <property type="nucleotide sequence ID" value="NZ_QJKB01000001.1"/>
</dbReference>
<feature type="binding site" evidence="7">
    <location>
        <position position="100"/>
    </location>
    <ligand>
        <name>Ni(2+)</name>
        <dbReference type="ChEBI" id="CHEBI:49786"/>
    </ligand>
</feature>
<dbReference type="InterPro" id="IPR018194">
    <property type="entry name" value="Ni-dep_hyd_lsu_Ni_BS"/>
</dbReference>
<evidence type="ECO:0000256" key="5">
    <source>
        <dbReference type="ARBA" id="ARBA00022723"/>
    </source>
</evidence>
<feature type="binding site" evidence="7">
    <location>
        <position position="583"/>
    </location>
    <ligand>
        <name>Ni(2+)</name>
        <dbReference type="ChEBI" id="CHEBI:49786"/>
    </ligand>
</feature>
<dbReference type="Gene3D" id="1.10.645.10">
    <property type="entry name" value="Cytochrome-c3 Hydrogenase, chain B"/>
    <property type="match status" value="1"/>
</dbReference>
<evidence type="ECO:0000313" key="8">
    <source>
        <dbReference type="EMBL" id="PXX47000.1"/>
    </source>
</evidence>
<comment type="similarity">
    <text evidence="3">Belongs to the [NiFe]/[NiFeSe] hydrogenase large subunit family.</text>
</comment>
<sequence length="611" mass="67662">MDLAEEQIPETITGTADANGLDKDLLNLIKERNKVSLNAKTDPLSRLEGALAVHCRVDLSNRKVLSSAAMATLFKGYESLLPGRDLQQVGMVSATASGICGGVHATASALCLEMALGLKPPPLGIVLRNLLLSCQYLNDNCMHLFVLAGPDYSQQRVEQSNPEIWNTARQSHCRHTKIHGYHSISDILLALNKGSGALYKEALQMVARARRAYSLLGGKYPHSESIIPGGVTIQANTEVIGQFREILQPFIAYSHKAAAVWDDVFDFMLDANPFYEELGRAPASMLDFGQWDHPDYYDGTYLNSDIWGRKRWSTPGVIIEGELLNTCLSQLNAGMEESLDFSYQERCEHQQDIIKTDPNGNPISVLHPWNKRTQSPRSAHAQAYSWGSSLSWRGHNFEVGAYARLYLTAKARALPDNPYVAATGHSVEFSLPSSDEKLLDMEWKIPAIWNAFERNRARAYSLAFNLSVTMENIHIAEQLLCDGHTKTCVPLEQAHSGLQLGVGLWGASRGFLAHWAVIKDNVIDNYQIAIPSRINVGTRRSANTLGPLELALLNTPIIETHFTNASDFSGIDIQRTIQSFDPCMSCSSHILIDETNEVITREVDTQFPAIN</sequence>
<evidence type="ECO:0000256" key="3">
    <source>
        <dbReference type="ARBA" id="ARBA00009292"/>
    </source>
</evidence>
<feature type="binding site" evidence="7">
    <location>
        <position position="100"/>
    </location>
    <ligand>
        <name>Fe cation</name>
        <dbReference type="ChEBI" id="CHEBI:24875"/>
    </ligand>
</feature>
<evidence type="ECO:0000256" key="7">
    <source>
        <dbReference type="PIRSR" id="PIRSR601501-1"/>
    </source>
</evidence>
<evidence type="ECO:0000313" key="9">
    <source>
        <dbReference type="Proteomes" id="UP000247792"/>
    </source>
</evidence>
<dbReference type="Pfam" id="PF00374">
    <property type="entry name" value="NiFeSe_Hases"/>
    <property type="match status" value="2"/>
</dbReference>
<comment type="subcellular location">
    <subcellularLocation>
        <location evidence="2">Cell envelope</location>
    </subcellularLocation>
</comment>
<keyword evidence="6" id="KW-0560">Oxidoreductase</keyword>
<dbReference type="OrthoDB" id="9761717at2"/>
<gene>
    <name evidence="8" type="ORF">DFR42_101576</name>
</gene>
<organism evidence="8 9">
    <name type="scientific">Undibacterium pigrum</name>
    <dbReference type="NCBI Taxonomy" id="401470"/>
    <lineage>
        <taxon>Bacteria</taxon>
        <taxon>Pseudomonadati</taxon>
        <taxon>Pseudomonadota</taxon>
        <taxon>Betaproteobacteria</taxon>
        <taxon>Burkholderiales</taxon>
        <taxon>Oxalobacteraceae</taxon>
        <taxon>Undibacterium</taxon>
    </lineage>
</organism>
<name>A0A318JRM4_9BURK</name>
<protein>
    <submittedName>
        <fullName evidence="8">Hydrogenase large subunit</fullName>
    </submittedName>
</protein>
<dbReference type="SUPFAM" id="SSF56762">
    <property type="entry name" value="HydB/Nqo4-like"/>
    <property type="match status" value="1"/>
</dbReference>
<dbReference type="AlphaFoldDB" id="A0A318JRM4"/>
<dbReference type="GO" id="GO:0016151">
    <property type="term" value="F:nickel cation binding"/>
    <property type="evidence" value="ECO:0007669"/>
    <property type="project" value="InterPro"/>
</dbReference>
<comment type="caution">
    <text evidence="8">The sequence shown here is derived from an EMBL/GenBank/DDBJ whole genome shotgun (WGS) entry which is preliminary data.</text>
</comment>
<feature type="binding site" evidence="7">
    <location>
        <position position="589"/>
    </location>
    <ligand>
        <name>Mg(2+)</name>
        <dbReference type="ChEBI" id="CHEBI:18420"/>
    </ligand>
</feature>
<evidence type="ECO:0000256" key="1">
    <source>
        <dbReference type="ARBA" id="ARBA00001967"/>
    </source>
</evidence>
<comment type="cofactor">
    <cofactor evidence="7">
        <name>Fe cation</name>
        <dbReference type="ChEBI" id="CHEBI:24875"/>
    </cofactor>
</comment>
<proteinExistence type="inferred from homology"/>
<comment type="cofactor">
    <cofactor evidence="1 7">
        <name>Ni(2+)</name>
        <dbReference type="ChEBI" id="CHEBI:49786"/>
    </cofactor>
</comment>